<name>A0A2Z6N4U0_TRISU</name>
<protein>
    <submittedName>
        <fullName evidence="3">Uncharacterized protein</fullName>
    </submittedName>
</protein>
<dbReference type="PANTHER" id="PTHR47723:SF13">
    <property type="entry name" value="PUTATIVE-RELATED"/>
    <property type="match status" value="1"/>
</dbReference>
<dbReference type="InterPro" id="IPR012337">
    <property type="entry name" value="RNaseH-like_sf"/>
</dbReference>
<evidence type="ECO:0000313" key="4">
    <source>
        <dbReference type="Proteomes" id="UP000242715"/>
    </source>
</evidence>
<dbReference type="OrthoDB" id="1436788at2759"/>
<dbReference type="GO" id="GO:0004523">
    <property type="term" value="F:RNA-DNA hybrid ribonuclease activity"/>
    <property type="evidence" value="ECO:0007669"/>
    <property type="project" value="InterPro"/>
</dbReference>
<dbReference type="InterPro" id="IPR026960">
    <property type="entry name" value="RVT-Znf"/>
</dbReference>
<dbReference type="InterPro" id="IPR044730">
    <property type="entry name" value="RNase_H-like_dom_plant"/>
</dbReference>
<dbReference type="Proteomes" id="UP000242715">
    <property type="component" value="Unassembled WGS sequence"/>
</dbReference>
<dbReference type="Pfam" id="PF13966">
    <property type="entry name" value="zf-RVT"/>
    <property type="match status" value="1"/>
</dbReference>
<proteinExistence type="predicted"/>
<evidence type="ECO:0000259" key="1">
    <source>
        <dbReference type="Pfam" id="PF13456"/>
    </source>
</evidence>
<reference evidence="4" key="1">
    <citation type="journal article" date="2017" name="Front. Plant Sci.">
        <title>Climate Clever Clovers: New Paradigm to Reduce the Environmental Footprint of Ruminants by Breeding Low Methanogenic Forages Utilizing Haplotype Variation.</title>
        <authorList>
            <person name="Kaur P."/>
            <person name="Appels R."/>
            <person name="Bayer P.E."/>
            <person name="Keeble-Gagnere G."/>
            <person name="Wang J."/>
            <person name="Hirakawa H."/>
            <person name="Shirasawa K."/>
            <person name="Vercoe P."/>
            <person name="Stefanova K."/>
            <person name="Durmic Z."/>
            <person name="Nichols P."/>
            <person name="Revell C."/>
            <person name="Isobe S.N."/>
            <person name="Edwards D."/>
            <person name="Erskine W."/>
        </authorList>
    </citation>
    <scope>NUCLEOTIDE SEQUENCE [LARGE SCALE GENOMIC DNA]</scope>
    <source>
        <strain evidence="4">cv. Daliak</strain>
    </source>
</reference>
<accession>A0A2Z6N4U0</accession>
<dbReference type="Gene3D" id="3.30.420.10">
    <property type="entry name" value="Ribonuclease H-like superfamily/Ribonuclease H"/>
    <property type="match status" value="1"/>
</dbReference>
<dbReference type="Pfam" id="PF13456">
    <property type="entry name" value="RVT_3"/>
    <property type="match status" value="1"/>
</dbReference>
<dbReference type="GO" id="GO:0003676">
    <property type="term" value="F:nucleic acid binding"/>
    <property type="evidence" value="ECO:0007669"/>
    <property type="project" value="InterPro"/>
</dbReference>
<organism evidence="3 4">
    <name type="scientific">Trifolium subterraneum</name>
    <name type="common">Subterranean clover</name>
    <dbReference type="NCBI Taxonomy" id="3900"/>
    <lineage>
        <taxon>Eukaryota</taxon>
        <taxon>Viridiplantae</taxon>
        <taxon>Streptophyta</taxon>
        <taxon>Embryophyta</taxon>
        <taxon>Tracheophyta</taxon>
        <taxon>Spermatophyta</taxon>
        <taxon>Magnoliopsida</taxon>
        <taxon>eudicotyledons</taxon>
        <taxon>Gunneridae</taxon>
        <taxon>Pentapetalae</taxon>
        <taxon>rosids</taxon>
        <taxon>fabids</taxon>
        <taxon>Fabales</taxon>
        <taxon>Fabaceae</taxon>
        <taxon>Papilionoideae</taxon>
        <taxon>50 kb inversion clade</taxon>
        <taxon>NPAAA clade</taxon>
        <taxon>Hologalegina</taxon>
        <taxon>IRL clade</taxon>
        <taxon>Trifolieae</taxon>
        <taxon>Trifolium</taxon>
    </lineage>
</organism>
<dbReference type="InterPro" id="IPR053151">
    <property type="entry name" value="RNase_H-like"/>
</dbReference>
<dbReference type="PANTHER" id="PTHR47723">
    <property type="entry name" value="OS05G0353850 PROTEIN"/>
    <property type="match status" value="1"/>
</dbReference>
<dbReference type="InterPro" id="IPR002156">
    <property type="entry name" value="RNaseH_domain"/>
</dbReference>
<dbReference type="AlphaFoldDB" id="A0A2Z6N4U0"/>
<feature type="domain" description="RNase H type-1" evidence="1">
    <location>
        <begin position="226"/>
        <end position="344"/>
    </location>
</feature>
<keyword evidence="4" id="KW-1185">Reference proteome</keyword>
<gene>
    <name evidence="3" type="ORF">TSUD_212270</name>
</gene>
<dbReference type="CDD" id="cd06222">
    <property type="entry name" value="RNase_H_like"/>
    <property type="match status" value="1"/>
</dbReference>
<dbReference type="InterPro" id="IPR036397">
    <property type="entry name" value="RNaseH_sf"/>
</dbReference>
<dbReference type="EMBL" id="DF973446">
    <property type="protein sequence ID" value="GAU31120.1"/>
    <property type="molecule type" value="Genomic_DNA"/>
</dbReference>
<sequence length="347" mass="40067">MINRIKALPPPQNTDEDDERIWPGDRLGRFTIASAYNLLCGYCELAVDDMWNNIWKMEVPERVRYFIWRLRYGRLPTNKACHPWGHGAPYCGHCVGVEESIIHVLRDCPLAHDVWNHLLPMQTRLGFFTCHYHSWFQHNMLNYEKLEGGNEWRVVWAVTCYHLWLWRNKETFDYEFVRPRYASQVIHHYVENYISAKSSSSFIMDKARININVRWEAPRNGWISLNTDGAVQHGVAGCGGVLRDYQGNWITGFSKFIGTASVFNAELWGVYAGLCLARQRGINNIELQIDSLAVVRNLGDDSLGSSEGKSLVRRVRNLFQEGLNVRIQHVYREANRVADALASMGCE</sequence>
<evidence type="ECO:0000259" key="2">
    <source>
        <dbReference type="Pfam" id="PF13966"/>
    </source>
</evidence>
<evidence type="ECO:0000313" key="3">
    <source>
        <dbReference type="EMBL" id="GAU31120.1"/>
    </source>
</evidence>
<feature type="domain" description="Reverse transcriptase zinc-binding" evidence="2">
    <location>
        <begin position="30"/>
        <end position="115"/>
    </location>
</feature>
<dbReference type="SUPFAM" id="SSF53098">
    <property type="entry name" value="Ribonuclease H-like"/>
    <property type="match status" value="1"/>
</dbReference>